<accession>A0A644UCC3</accession>
<feature type="transmembrane region" description="Helical" evidence="1">
    <location>
        <begin position="40"/>
        <end position="61"/>
    </location>
</feature>
<comment type="caution">
    <text evidence="2">The sequence shown here is derived from an EMBL/GenBank/DDBJ whole genome shotgun (WGS) entry which is preliminary data.</text>
</comment>
<protein>
    <submittedName>
        <fullName evidence="2">Uncharacterized protein</fullName>
    </submittedName>
</protein>
<dbReference type="AlphaFoldDB" id="A0A644UCC3"/>
<reference evidence="2" key="1">
    <citation type="submission" date="2019-08" db="EMBL/GenBank/DDBJ databases">
        <authorList>
            <person name="Kucharzyk K."/>
            <person name="Murdoch R.W."/>
            <person name="Higgins S."/>
            <person name="Loffler F."/>
        </authorList>
    </citation>
    <scope>NUCLEOTIDE SEQUENCE</scope>
</reference>
<feature type="transmembrane region" description="Helical" evidence="1">
    <location>
        <begin position="12"/>
        <end position="34"/>
    </location>
</feature>
<evidence type="ECO:0000313" key="2">
    <source>
        <dbReference type="EMBL" id="MPL76499.1"/>
    </source>
</evidence>
<keyword evidence="1" id="KW-0812">Transmembrane</keyword>
<organism evidence="2">
    <name type="scientific">bioreactor metagenome</name>
    <dbReference type="NCBI Taxonomy" id="1076179"/>
    <lineage>
        <taxon>unclassified sequences</taxon>
        <taxon>metagenomes</taxon>
        <taxon>ecological metagenomes</taxon>
    </lineage>
</organism>
<sequence length="173" mass="19038">MNQREIASIGCKLIGIFFIIQGFRVLSLNVPAAVNMIDNYSIINTFYSLTTILFGIFLWCFSDKLAKILVKEKNRNETVGLGANELQRIGFSVLGLYFIGNSLPELVNKLVGLHTSSYGLSEPTGLRILFLGGPITELLIGIGIFLGSQGLVNLLSLIRTAGLKRERDSELEE</sequence>
<feature type="transmembrane region" description="Helical" evidence="1">
    <location>
        <begin position="138"/>
        <end position="158"/>
    </location>
</feature>
<gene>
    <name evidence="2" type="ORF">SDC9_22344</name>
</gene>
<proteinExistence type="predicted"/>
<name>A0A644UCC3_9ZZZZ</name>
<dbReference type="EMBL" id="VSSQ01000098">
    <property type="protein sequence ID" value="MPL76499.1"/>
    <property type="molecule type" value="Genomic_DNA"/>
</dbReference>
<keyword evidence="1" id="KW-1133">Transmembrane helix</keyword>
<keyword evidence="1" id="KW-0472">Membrane</keyword>
<evidence type="ECO:0000256" key="1">
    <source>
        <dbReference type="SAM" id="Phobius"/>
    </source>
</evidence>